<dbReference type="Proteomes" id="UP000694402">
    <property type="component" value="Unassembled WGS sequence"/>
</dbReference>
<dbReference type="GO" id="GO:0003676">
    <property type="term" value="F:nucleic acid binding"/>
    <property type="evidence" value="ECO:0007669"/>
    <property type="project" value="InterPro"/>
</dbReference>
<reference evidence="1" key="2">
    <citation type="submission" date="2025-08" db="UniProtKB">
        <authorList>
            <consortium name="Ensembl"/>
        </authorList>
    </citation>
    <scope>IDENTIFICATION</scope>
</reference>
<dbReference type="InterPro" id="IPR036397">
    <property type="entry name" value="RNaseH_sf"/>
</dbReference>
<protein>
    <recommendedName>
        <fullName evidence="3">Transposable element Tc1 transposase</fullName>
    </recommendedName>
</protein>
<dbReference type="Gene3D" id="3.30.420.10">
    <property type="entry name" value="Ribonuclease H-like superfamily/Ribonuclease H"/>
    <property type="match status" value="1"/>
</dbReference>
<reference evidence="2" key="1">
    <citation type="journal article" date="2018" name="PLoS ONE">
        <title>Chinook salmon (Oncorhynchus tshawytscha) genome and transcriptome.</title>
        <authorList>
            <person name="Christensen K.A."/>
            <person name="Leong J.S."/>
            <person name="Sakhrani D."/>
            <person name="Biagi C.A."/>
            <person name="Minkley D.R."/>
            <person name="Withler R.E."/>
            <person name="Rondeau E.B."/>
            <person name="Koop B.F."/>
            <person name="Devlin R.H."/>
        </authorList>
    </citation>
    <scope>NUCLEOTIDE SEQUENCE [LARGE SCALE GENOMIC DNA]</scope>
</reference>
<dbReference type="Ensembl" id="ENSOTST00005133575.1">
    <property type="protein sequence ID" value="ENSOTSP00005116535.1"/>
    <property type="gene ID" value="ENSOTSG00005068914.1"/>
</dbReference>
<evidence type="ECO:0000313" key="2">
    <source>
        <dbReference type="Proteomes" id="UP000694402"/>
    </source>
</evidence>
<accession>A0AAZ3PJI5</accession>
<sequence length="70" mass="7980">MRNKILWSDEAKIELLGLNAKCHVWRKPGTTPMVNRGGGSIMLWGCFSAARTERLVKIEEKMNGAMYRDL</sequence>
<dbReference type="GeneTree" id="ENSGT01150000287095"/>
<name>A0AAZ3PJI5_ONCTS</name>
<proteinExistence type="predicted"/>
<keyword evidence="2" id="KW-1185">Reference proteome</keyword>
<reference evidence="1" key="3">
    <citation type="submission" date="2025-09" db="UniProtKB">
        <authorList>
            <consortium name="Ensembl"/>
        </authorList>
    </citation>
    <scope>IDENTIFICATION</scope>
</reference>
<organism evidence="1 2">
    <name type="scientific">Oncorhynchus tshawytscha</name>
    <name type="common">Chinook salmon</name>
    <name type="synonym">Salmo tshawytscha</name>
    <dbReference type="NCBI Taxonomy" id="74940"/>
    <lineage>
        <taxon>Eukaryota</taxon>
        <taxon>Metazoa</taxon>
        <taxon>Chordata</taxon>
        <taxon>Craniata</taxon>
        <taxon>Vertebrata</taxon>
        <taxon>Euteleostomi</taxon>
        <taxon>Actinopterygii</taxon>
        <taxon>Neopterygii</taxon>
        <taxon>Teleostei</taxon>
        <taxon>Protacanthopterygii</taxon>
        <taxon>Salmoniformes</taxon>
        <taxon>Salmonidae</taxon>
        <taxon>Salmoninae</taxon>
        <taxon>Oncorhynchus</taxon>
    </lineage>
</organism>
<evidence type="ECO:0008006" key="3">
    <source>
        <dbReference type="Google" id="ProtNLM"/>
    </source>
</evidence>
<dbReference type="AlphaFoldDB" id="A0AAZ3PJI5"/>
<evidence type="ECO:0000313" key="1">
    <source>
        <dbReference type="Ensembl" id="ENSOTSP00005116535.1"/>
    </source>
</evidence>